<gene>
    <name evidence="1" type="ORF">H7F53_02555</name>
</gene>
<dbReference type="EMBL" id="JACLAX010000002">
    <property type="protein sequence ID" value="MBC2668024.1"/>
    <property type="molecule type" value="Genomic_DNA"/>
</dbReference>
<proteinExistence type="predicted"/>
<reference evidence="1 2" key="1">
    <citation type="submission" date="2020-08" db="EMBL/GenBank/DDBJ databases">
        <title>The genome sequence of type strain Novosphingobium piscinae KCTC 42194.</title>
        <authorList>
            <person name="Liu Y."/>
        </authorList>
    </citation>
    <scope>NUCLEOTIDE SEQUENCE [LARGE SCALE GENOMIC DNA]</scope>
    <source>
        <strain evidence="1 2">KCTC 42194</strain>
    </source>
</reference>
<organism evidence="1 2">
    <name type="scientific">Novosphingobium piscinae</name>
    <dbReference type="NCBI Taxonomy" id="1507448"/>
    <lineage>
        <taxon>Bacteria</taxon>
        <taxon>Pseudomonadati</taxon>
        <taxon>Pseudomonadota</taxon>
        <taxon>Alphaproteobacteria</taxon>
        <taxon>Sphingomonadales</taxon>
        <taxon>Sphingomonadaceae</taxon>
        <taxon>Novosphingobium</taxon>
    </lineage>
</organism>
<sequence length="50" mass="5372">MNCLTAGAFPRLDLTARRHGAPGASDPRSTRPLSLLSPLELRRLVAAMVD</sequence>
<name>A0A7X1KNT2_9SPHN</name>
<evidence type="ECO:0000313" key="2">
    <source>
        <dbReference type="Proteomes" id="UP000551327"/>
    </source>
</evidence>
<evidence type="ECO:0000313" key="1">
    <source>
        <dbReference type="EMBL" id="MBC2668024.1"/>
    </source>
</evidence>
<dbReference type="Proteomes" id="UP000551327">
    <property type="component" value="Unassembled WGS sequence"/>
</dbReference>
<protein>
    <submittedName>
        <fullName evidence="1">Uncharacterized protein</fullName>
    </submittedName>
</protein>
<dbReference type="RefSeq" id="WP_185677915.1">
    <property type="nucleotide sequence ID" value="NZ_JACLAX010000002.1"/>
</dbReference>
<comment type="caution">
    <text evidence="1">The sequence shown here is derived from an EMBL/GenBank/DDBJ whole genome shotgun (WGS) entry which is preliminary data.</text>
</comment>
<keyword evidence="2" id="KW-1185">Reference proteome</keyword>
<accession>A0A7X1KNT2</accession>
<dbReference type="AlphaFoldDB" id="A0A7X1KNT2"/>